<evidence type="ECO:0000313" key="1">
    <source>
        <dbReference type="EMBL" id="SDL87874.1"/>
    </source>
</evidence>
<keyword evidence="2" id="KW-1185">Reference proteome</keyword>
<name>A0A1G9NND2_9FLAO</name>
<sequence>MKQALTLFVMITLNYAVFGQLTLEYKLNKGDIFTIKQNAQQIITQNLDGATHELTNTINGVLQLKVLNQEEDNYNMELIFKDLNLKINSSIQGELMNVNAKEVTAEDVQSQIFNTLLDNPVQMTLSKTGDILEVRGGDSLVLKMANASGLTDAFSLNMMKKSLEKEFGSEALSNSYKQLTYIYPSKKIKVGDTWENEYLGKLSAKNSWTLKSLTDSTASISGKAEITMDIKEPTTTMKLTGKQETEITADKTSGFIQKMKVEGESEGTSTIVQMGDQEIPTHIKSTITYELIN</sequence>
<evidence type="ECO:0000313" key="2">
    <source>
        <dbReference type="Proteomes" id="UP000199440"/>
    </source>
</evidence>
<protein>
    <submittedName>
        <fullName evidence="1">Uncharacterized protein</fullName>
    </submittedName>
</protein>
<dbReference type="Pfam" id="PF19777">
    <property type="entry name" value="DUF6263"/>
    <property type="match status" value="1"/>
</dbReference>
<dbReference type="EMBL" id="FNGV01000003">
    <property type="protein sequence ID" value="SDL87874.1"/>
    <property type="molecule type" value="Genomic_DNA"/>
</dbReference>
<organism evidence="1 2">
    <name type="scientific">Kriegella aquimaris</name>
    <dbReference type="NCBI Taxonomy" id="192904"/>
    <lineage>
        <taxon>Bacteria</taxon>
        <taxon>Pseudomonadati</taxon>
        <taxon>Bacteroidota</taxon>
        <taxon>Flavobacteriia</taxon>
        <taxon>Flavobacteriales</taxon>
        <taxon>Flavobacteriaceae</taxon>
        <taxon>Kriegella</taxon>
    </lineage>
</organism>
<dbReference type="OrthoDB" id="3034330at2"/>
<gene>
    <name evidence="1" type="ORF">SAMN04488514_103251</name>
</gene>
<proteinExistence type="predicted"/>
<dbReference type="AlphaFoldDB" id="A0A1G9NND2"/>
<dbReference type="InterPro" id="IPR046230">
    <property type="entry name" value="DUF6263"/>
</dbReference>
<reference evidence="1 2" key="1">
    <citation type="submission" date="2016-10" db="EMBL/GenBank/DDBJ databases">
        <authorList>
            <person name="de Groot N.N."/>
        </authorList>
    </citation>
    <scope>NUCLEOTIDE SEQUENCE [LARGE SCALE GENOMIC DNA]</scope>
    <source>
        <strain evidence="1 2">DSM 19886</strain>
    </source>
</reference>
<dbReference type="RefSeq" id="WP_089887734.1">
    <property type="nucleotide sequence ID" value="NZ_FNGV01000003.1"/>
</dbReference>
<dbReference type="Proteomes" id="UP000199440">
    <property type="component" value="Unassembled WGS sequence"/>
</dbReference>
<accession>A0A1G9NND2</accession>